<dbReference type="SUPFAM" id="SSF109604">
    <property type="entry name" value="HD-domain/PDEase-like"/>
    <property type="match status" value="1"/>
</dbReference>
<reference evidence="4" key="1">
    <citation type="journal article" date="2024" name="Int. J. Syst. Evol. Microbiol.">
        <title>Brooklawnia propionicigenes sp. nov., a facultatively anaerobic, propionate-producing bacterium isolated from a methanogenic reactor treating waste from cattle farms.</title>
        <authorList>
            <person name="Akita Y."/>
            <person name="Ueki A."/>
            <person name="Tonouchi A."/>
            <person name="Sugawara Y."/>
            <person name="Honma S."/>
            <person name="Kaku N."/>
            <person name="Ueki K."/>
        </authorList>
    </citation>
    <scope>NUCLEOTIDE SEQUENCE</scope>
    <source>
        <strain evidence="4">SH051</strain>
    </source>
</reference>
<accession>A0AAN0MH20</accession>
<dbReference type="PANTHER" id="PTHR11373:SF32">
    <property type="entry name" value="DEOXYGUANOSINETRIPHOSPHATE TRIPHOSPHOHYDROLASE"/>
    <property type="match status" value="1"/>
</dbReference>
<feature type="compositionally biased region" description="Low complexity" evidence="2">
    <location>
        <begin position="1"/>
        <end position="44"/>
    </location>
</feature>
<feature type="region of interest" description="Disordered" evidence="2">
    <location>
        <begin position="1"/>
        <end position="66"/>
    </location>
</feature>
<dbReference type="CDD" id="cd00077">
    <property type="entry name" value="HDc"/>
    <property type="match status" value="1"/>
</dbReference>
<dbReference type="PANTHER" id="PTHR11373">
    <property type="entry name" value="DEOXYNUCLEOSIDE TRIPHOSPHATE TRIPHOSPHOHYDROLASE"/>
    <property type="match status" value="1"/>
</dbReference>
<evidence type="ECO:0000259" key="3">
    <source>
        <dbReference type="PROSITE" id="PS51831"/>
    </source>
</evidence>
<dbReference type="NCBIfam" id="TIGR01353">
    <property type="entry name" value="dGTP_triPase"/>
    <property type="match status" value="1"/>
</dbReference>
<dbReference type="KEGG" id="broo:brsh051_18740"/>
<evidence type="ECO:0000313" key="4">
    <source>
        <dbReference type="EMBL" id="BEH02593.1"/>
    </source>
</evidence>
<evidence type="ECO:0000313" key="5">
    <source>
        <dbReference type="Proteomes" id="UP001431656"/>
    </source>
</evidence>
<dbReference type="SMART" id="SM00471">
    <property type="entry name" value="HDc"/>
    <property type="match status" value="1"/>
</dbReference>
<organism evidence="4 5">
    <name type="scientific">Brooklawnia propionicigenes</name>
    <dbReference type="NCBI Taxonomy" id="3041175"/>
    <lineage>
        <taxon>Bacteria</taxon>
        <taxon>Bacillati</taxon>
        <taxon>Actinomycetota</taxon>
        <taxon>Actinomycetes</taxon>
        <taxon>Propionibacteriales</taxon>
        <taxon>Propionibacteriaceae</taxon>
        <taxon>Brooklawnia</taxon>
    </lineage>
</organism>
<keyword evidence="1" id="KW-0378">Hydrolase</keyword>
<dbReference type="InterPro" id="IPR006674">
    <property type="entry name" value="HD_domain"/>
</dbReference>
<dbReference type="Pfam" id="PF01966">
    <property type="entry name" value="HD"/>
    <property type="match status" value="1"/>
</dbReference>
<gene>
    <name evidence="4" type="primary">dgt</name>
    <name evidence="4" type="ORF">brsh051_18740</name>
</gene>
<evidence type="ECO:0000256" key="1">
    <source>
        <dbReference type="ARBA" id="ARBA00022801"/>
    </source>
</evidence>
<dbReference type="RefSeq" id="WP_286264365.1">
    <property type="nucleotide sequence ID" value="NZ_AP028056.1"/>
</dbReference>
<protein>
    <submittedName>
        <fullName evidence="4">DNTP triphosphohydrolase</fullName>
    </submittedName>
</protein>
<dbReference type="InterPro" id="IPR006261">
    <property type="entry name" value="dGTPase"/>
</dbReference>
<evidence type="ECO:0000256" key="2">
    <source>
        <dbReference type="SAM" id="MobiDB-lite"/>
    </source>
</evidence>
<dbReference type="InterPro" id="IPR026875">
    <property type="entry name" value="PHydrolase_assoc_dom"/>
</dbReference>
<dbReference type="AlphaFoldDB" id="A0AAN0MH20"/>
<dbReference type="Gene3D" id="1.10.3210.10">
    <property type="entry name" value="Hypothetical protein af1432"/>
    <property type="match status" value="1"/>
</dbReference>
<dbReference type="GO" id="GO:0006203">
    <property type="term" value="P:dGTP catabolic process"/>
    <property type="evidence" value="ECO:0007669"/>
    <property type="project" value="TreeGrafter"/>
</dbReference>
<dbReference type="GO" id="GO:0008832">
    <property type="term" value="F:dGTPase activity"/>
    <property type="evidence" value="ECO:0007669"/>
    <property type="project" value="TreeGrafter"/>
</dbReference>
<dbReference type="InterPro" id="IPR050135">
    <property type="entry name" value="dGTPase-like"/>
</dbReference>
<dbReference type="PROSITE" id="PS51831">
    <property type="entry name" value="HD"/>
    <property type="match status" value="1"/>
</dbReference>
<feature type="domain" description="HD" evidence="3">
    <location>
        <begin position="102"/>
        <end position="281"/>
    </location>
</feature>
<dbReference type="EMBL" id="AP028056">
    <property type="protein sequence ID" value="BEH02593.1"/>
    <property type="molecule type" value="Genomic_DNA"/>
</dbReference>
<feature type="compositionally biased region" description="Basic and acidic residues" evidence="2">
    <location>
        <begin position="45"/>
        <end position="66"/>
    </location>
</feature>
<dbReference type="Proteomes" id="UP001431656">
    <property type="component" value="Chromosome"/>
</dbReference>
<sequence>MPSPAAQRPADAPRANASRASSATHAGAKPRTTAARAAAKVTPDVARKRDRRESGRAKGEGDVRSESSRDCDRITYSWAWRRLDGVTQVLTPYSDYPTWHNRLTHSEKVAQVSRTIAATVLQRERSALIRKLGGIDVYVCEAAGLAHDLGHPPFGHIGEETLDQIAREEWHLDDGFEGNAQTMRIVTTGNVRSIEYLGLDLTSATLAAIAKYPWVRAKRHKNHDDQIDNDSDYRKKWSKFSFYNSQAYLLPRVREFATGIGAGTQTVEASIMDIADDITYAIHDLEDFYLSGLLDSSLVVEELRHLVSEKPPQSPSPIEKLESSLSQNNVEYYDHSMFLEAADYVRSKLTDEFPRLTSPKVEPTVRQATSDLIGRYILAVKLSEQPLWVGGPHLSVDRRQWHELQIFKAITMNYVISRSDIAVIQRGQAAALKTLAGLLDKWINDSKDRRRAPRRLQDLYALAQTEEERKRCVLDYLCSLTDLQCLSLLDALLGSRAPRVGLPFM</sequence>
<proteinExistence type="predicted"/>
<keyword evidence="5" id="KW-1185">Reference proteome</keyword>
<name>A0AAN0MH20_9ACTN</name>
<dbReference type="InterPro" id="IPR003607">
    <property type="entry name" value="HD/PDEase_dom"/>
</dbReference>
<dbReference type="Pfam" id="PF13286">
    <property type="entry name" value="HD_assoc"/>
    <property type="match status" value="1"/>
</dbReference>